<keyword evidence="1" id="KW-0812">Transmembrane</keyword>
<reference evidence="2 3" key="1">
    <citation type="submission" date="2019-10" db="EMBL/GenBank/DDBJ databases">
        <title>Pseudopuniceibacterium sp. HQ09 islated from Antarctica.</title>
        <authorList>
            <person name="Liao L."/>
            <person name="Su S."/>
            <person name="Chen B."/>
            <person name="Yu Y."/>
        </authorList>
    </citation>
    <scope>NUCLEOTIDE SEQUENCE [LARGE SCALE GENOMIC DNA]</scope>
    <source>
        <strain evidence="2 3">HQ09</strain>
    </source>
</reference>
<evidence type="ECO:0000313" key="3">
    <source>
        <dbReference type="Proteomes" id="UP000594118"/>
    </source>
</evidence>
<proteinExistence type="predicted"/>
<dbReference type="EMBL" id="CP045201">
    <property type="protein sequence ID" value="QOL81196.1"/>
    <property type="molecule type" value="Genomic_DNA"/>
</dbReference>
<accession>A0A7L9WP57</accession>
<dbReference type="KEGG" id="pshq:F3W81_10455"/>
<keyword evidence="1" id="KW-1133">Transmembrane helix</keyword>
<feature type="transmembrane region" description="Helical" evidence="1">
    <location>
        <begin position="65"/>
        <end position="82"/>
    </location>
</feature>
<dbReference type="Proteomes" id="UP000594118">
    <property type="component" value="Chromosome"/>
</dbReference>
<name>A0A7L9WP57_9RHOB</name>
<feature type="transmembrane region" description="Helical" evidence="1">
    <location>
        <begin position="125"/>
        <end position="146"/>
    </location>
</feature>
<protein>
    <submittedName>
        <fullName evidence="2">DUF1109 family protein</fullName>
    </submittedName>
</protein>
<dbReference type="RefSeq" id="WP_193079117.1">
    <property type="nucleotide sequence ID" value="NZ_CP045201.1"/>
</dbReference>
<feature type="transmembrane region" description="Helical" evidence="1">
    <location>
        <begin position="185"/>
        <end position="207"/>
    </location>
</feature>
<evidence type="ECO:0000256" key="1">
    <source>
        <dbReference type="SAM" id="Phobius"/>
    </source>
</evidence>
<keyword evidence="1" id="KW-0472">Membrane</keyword>
<dbReference type="Pfam" id="PF06532">
    <property type="entry name" value="NrsF"/>
    <property type="match status" value="1"/>
</dbReference>
<dbReference type="AlphaFoldDB" id="A0A7L9WP57"/>
<dbReference type="InterPro" id="IPR009495">
    <property type="entry name" value="NrsF"/>
</dbReference>
<gene>
    <name evidence="2" type="ORF">F3W81_10455</name>
</gene>
<evidence type="ECO:0000313" key="2">
    <source>
        <dbReference type="EMBL" id="QOL81196.1"/>
    </source>
</evidence>
<feature type="transmembrane region" description="Helical" evidence="1">
    <location>
        <begin position="94"/>
        <end position="113"/>
    </location>
</feature>
<organism evidence="2 3">
    <name type="scientific">Pseudooceanicola spongiae</name>
    <dbReference type="NCBI Taxonomy" id="2613965"/>
    <lineage>
        <taxon>Bacteria</taxon>
        <taxon>Pseudomonadati</taxon>
        <taxon>Pseudomonadota</taxon>
        <taxon>Alphaproteobacteria</taxon>
        <taxon>Rhodobacterales</taxon>
        <taxon>Paracoccaceae</taxon>
        <taxon>Pseudooceanicola</taxon>
    </lineage>
</organism>
<keyword evidence="3" id="KW-1185">Reference proteome</keyword>
<feature type="transmembrane region" description="Helical" evidence="1">
    <location>
        <begin position="158"/>
        <end position="179"/>
    </location>
</feature>
<feature type="transmembrane region" description="Helical" evidence="1">
    <location>
        <begin position="26"/>
        <end position="45"/>
    </location>
</feature>
<sequence length="213" mass="22240">MKTEDLISQLAAQPAIAANAGPEARLAPHLLAGALVTTLMFWIALGPRPDLWAALAQPVVMAKTVLPLVLAGFALVLSVRAARPAAPPGAARLLIWLVPFAAVLLLIGAFFTTPPAQRMPLFLGHSIPVCVPSIVVLSLPILAALLTALRRGAPVRPALCGALAGLAAAGLATTLYSLFCNEDSPLFYSVWYALGICLASGLGALAGRRWLRW</sequence>